<evidence type="ECO:0000256" key="1">
    <source>
        <dbReference type="SAM" id="Coils"/>
    </source>
</evidence>
<keyword evidence="5" id="KW-1185">Reference proteome</keyword>
<dbReference type="Pfam" id="PF00078">
    <property type="entry name" value="RVT_1"/>
    <property type="match status" value="1"/>
</dbReference>
<feature type="region of interest" description="Disordered" evidence="2">
    <location>
        <begin position="242"/>
        <end position="286"/>
    </location>
</feature>
<dbReference type="InterPro" id="IPR000477">
    <property type="entry name" value="RT_dom"/>
</dbReference>
<gene>
    <name evidence="4" type="ORF">ABMA27_002718</name>
</gene>
<dbReference type="Proteomes" id="UP001549920">
    <property type="component" value="Unassembled WGS sequence"/>
</dbReference>
<evidence type="ECO:0000313" key="5">
    <source>
        <dbReference type="Proteomes" id="UP001549920"/>
    </source>
</evidence>
<evidence type="ECO:0000256" key="2">
    <source>
        <dbReference type="SAM" id="MobiDB-lite"/>
    </source>
</evidence>
<dbReference type="CDD" id="cd01650">
    <property type="entry name" value="RT_nLTR_like"/>
    <property type="match status" value="1"/>
</dbReference>
<feature type="coiled-coil region" evidence="1">
    <location>
        <begin position="208"/>
        <end position="242"/>
    </location>
</feature>
<dbReference type="InterPro" id="IPR036691">
    <property type="entry name" value="Endo/exonu/phosph_ase_sf"/>
</dbReference>
<evidence type="ECO:0000313" key="4">
    <source>
        <dbReference type="EMBL" id="KAL0880261.1"/>
    </source>
</evidence>
<dbReference type="PANTHER" id="PTHR47027:SF20">
    <property type="entry name" value="REVERSE TRANSCRIPTASE-LIKE PROTEIN WITH RNA-DIRECTED DNA POLYMERASE DOMAIN"/>
    <property type="match status" value="1"/>
</dbReference>
<dbReference type="CDD" id="cd09076">
    <property type="entry name" value="L1-EN"/>
    <property type="match status" value="1"/>
</dbReference>
<dbReference type="PANTHER" id="PTHR47027">
    <property type="entry name" value="REVERSE TRANSCRIPTASE DOMAIN-CONTAINING PROTEIN"/>
    <property type="match status" value="1"/>
</dbReference>
<dbReference type="SUPFAM" id="SSF56219">
    <property type="entry name" value="DNase I-like"/>
    <property type="match status" value="1"/>
</dbReference>
<dbReference type="SUPFAM" id="SSF56672">
    <property type="entry name" value="DNA/RNA polymerases"/>
    <property type="match status" value="1"/>
</dbReference>
<dbReference type="Gene3D" id="3.60.10.10">
    <property type="entry name" value="Endonuclease/exonuclease/phosphatase"/>
    <property type="match status" value="1"/>
</dbReference>
<feature type="coiled-coil region" evidence="1">
    <location>
        <begin position="627"/>
        <end position="655"/>
    </location>
</feature>
<protein>
    <recommendedName>
        <fullName evidence="3">Reverse transcriptase domain-containing protein</fullName>
    </recommendedName>
</protein>
<dbReference type="InterPro" id="IPR005135">
    <property type="entry name" value="Endo/exonuclease/phosphatase"/>
</dbReference>
<dbReference type="PROSITE" id="PS50878">
    <property type="entry name" value="RT_POL"/>
    <property type="match status" value="1"/>
</dbReference>
<organism evidence="4 5">
    <name type="scientific">Loxostege sticticalis</name>
    <name type="common">Beet webworm moth</name>
    <dbReference type="NCBI Taxonomy" id="481309"/>
    <lineage>
        <taxon>Eukaryota</taxon>
        <taxon>Metazoa</taxon>
        <taxon>Ecdysozoa</taxon>
        <taxon>Arthropoda</taxon>
        <taxon>Hexapoda</taxon>
        <taxon>Insecta</taxon>
        <taxon>Pterygota</taxon>
        <taxon>Neoptera</taxon>
        <taxon>Endopterygota</taxon>
        <taxon>Lepidoptera</taxon>
        <taxon>Glossata</taxon>
        <taxon>Ditrysia</taxon>
        <taxon>Pyraloidea</taxon>
        <taxon>Crambidae</taxon>
        <taxon>Pyraustinae</taxon>
        <taxon>Loxostege</taxon>
    </lineage>
</organism>
<proteinExistence type="predicted"/>
<dbReference type="Pfam" id="PF14529">
    <property type="entry name" value="Exo_endo_phos_2"/>
    <property type="match status" value="1"/>
</dbReference>
<accession>A0ABR3HUM2</accession>
<reference evidence="4 5" key="1">
    <citation type="submission" date="2024-06" db="EMBL/GenBank/DDBJ databases">
        <title>A chromosome-level genome assembly of beet webworm, Loxostege sticticalis.</title>
        <authorList>
            <person name="Zhang Y."/>
        </authorList>
    </citation>
    <scope>NUCLEOTIDE SEQUENCE [LARGE SCALE GENOMIC DNA]</scope>
    <source>
        <strain evidence="4">AQ026</strain>
        <tissue evidence="4">Whole body</tissue>
    </source>
</reference>
<keyword evidence="1" id="KW-0175">Coiled coil</keyword>
<feature type="compositionally biased region" description="Basic and acidic residues" evidence="2">
    <location>
        <begin position="242"/>
        <end position="262"/>
    </location>
</feature>
<dbReference type="EMBL" id="JBEUOH010000013">
    <property type="protein sequence ID" value="KAL0880261.1"/>
    <property type="molecule type" value="Genomic_DNA"/>
</dbReference>
<dbReference type="InterPro" id="IPR043502">
    <property type="entry name" value="DNA/RNA_pol_sf"/>
</dbReference>
<sequence>MLHTNLTFDSYSGINCVCRVTPNFEQGGPTLVVQVHLPSKIDFDVAPIVVVYQQLSTGITYNTSDLPCNIKLFYLPNNFILLADKLSLTNTVQMQGTNWCLLIDVLSYEKRAINWCLSYSTNSLLRQFILINYTIQLTNLPWWKIYKIVELYLQFYKFLFNKHFLSRGDNLHICRENCFIERIITRLVSELYNFEFKLQHDTLASNVASTIEENLKPLVEENAKLKNEVKILNGKVSTLEKEERLTTRGKDHQLNHHPEHKQPALAQQEHSTGSKNSNNKNNKKLTLYSPSRLVTVGKVDYDPLKINIANTQSQKKTNDIHIATINCRSLRTPEKLQELEMALEEIKWDIIGISEMRRFGEQIEDRGKYILQYKGETPGLYGVGFIVKKNLANNIIELTGISERISILNIKLNGEEWSIIQAYSPTESNKKEDLIKIEKFYEELQKTIETTHKNVIVMGDFNGQIGTQNSGEEHAIGSHGFGTRSKNGSRLVNFSLENRLSILNSYYKKKITKKWTWISPNGLHKNEIDFIMSNNKKVFKNVSVIQNLNFNTDHRMVRATMAGNRPKKTRQFHNKHAVVQFTGDTELLLKNLQTSLDYKENLPIQEEYNKLIHQLKTVTRKTNTNSKKEISSKSKELLQKRKELLQDKKTKENRQKVSEISKMINEQLRKDRKTKRSNTMKKYIEKTGGIKKALKELNCKKDWIPNMKKKDGKSIGNRSEILKAATDFYRNLYQSQKMGQAVKEYDTPTDEEEIPEILKEETIKAISTQKNDKAPGSDLVTNELLKTALPVIAPKLTDIFNEIIRTEKIPEDWIKSTIILLHKKGDKGDISNYRPISLMSNVYKVFSKIILSRITNTLEENQPKEQAGFRRSFSTIDHIHALRQILQKYKEYNKTYYLGFVDFNKAFDTLEHEFIWNALKIQGVQTKYIRILQNVYTKSTAQVKLETTGEEFPIKRGVRQGDPISPKLFSAVLEMIFRNLDWNNRGIKINGTNLSHLRFADDLIIFSEHAKTLELMLQQLADESDKAGLTMNLTKTKIMSNSTQKDTIIVNTEQIEYVHEYVYLGQLISIEDCMKKEIERRIANTWKRYWSLSEVMKNKEMPMKEKRKVYNMCILPCLLYGCQTWALTEQLANKIKVCQNGIERSTIGVKRKDREKLKNIKSKTKFKDAYTTYKQQKWRWTGHMTREKKEKWTRLITEWYPLDCKRNRGRQTKRWEDDIRKIAGPTWTRTARDRIKWRSLEEAFVGRQVEE</sequence>
<feature type="domain" description="Reverse transcriptase" evidence="3">
    <location>
        <begin position="802"/>
        <end position="1068"/>
    </location>
</feature>
<evidence type="ECO:0000259" key="3">
    <source>
        <dbReference type="PROSITE" id="PS50878"/>
    </source>
</evidence>
<name>A0ABR3HUM2_LOXSC</name>
<dbReference type="InterPro" id="IPR043128">
    <property type="entry name" value="Rev_trsase/Diguanyl_cyclase"/>
</dbReference>
<comment type="caution">
    <text evidence="4">The sequence shown here is derived from an EMBL/GenBank/DDBJ whole genome shotgun (WGS) entry which is preliminary data.</text>
</comment>
<dbReference type="Gene3D" id="3.30.70.270">
    <property type="match status" value="1"/>
</dbReference>